<evidence type="ECO:0008006" key="3">
    <source>
        <dbReference type="Google" id="ProtNLM"/>
    </source>
</evidence>
<organism evidence="1 2">
    <name type="scientific">Sphingobacterium spiritivorum</name>
    <name type="common">Flavobacterium spiritivorum</name>
    <dbReference type="NCBI Taxonomy" id="258"/>
    <lineage>
        <taxon>Bacteria</taxon>
        <taxon>Pseudomonadati</taxon>
        <taxon>Bacteroidota</taxon>
        <taxon>Sphingobacteriia</taxon>
        <taxon>Sphingobacteriales</taxon>
        <taxon>Sphingobacteriaceae</taxon>
        <taxon>Sphingobacterium</taxon>
    </lineage>
</organism>
<proteinExistence type="predicted"/>
<dbReference type="EMBL" id="UGYW01000002">
    <property type="protein sequence ID" value="SUJ04537.1"/>
    <property type="molecule type" value="Genomic_DNA"/>
</dbReference>
<evidence type="ECO:0000313" key="1">
    <source>
        <dbReference type="EMBL" id="SUJ04537.1"/>
    </source>
</evidence>
<dbReference type="RefSeq" id="WP_115169580.1">
    <property type="nucleotide sequence ID" value="NZ_JBPFQB010000013.1"/>
</dbReference>
<name>A0A380BP04_SPHSI</name>
<reference evidence="1 2" key="1">
    <citation type="submission" date="2018-06" db="EMBL/GenBank/DDBJ databases">
        <authorList>
            <consortium name="Pathogen Informatics"/>
            <person name="Doyle S."/>
        </authorList>
    </citation>
    <scope>NUCLEOTIDE SEQUENCE [LARGE SCALE GENOMIC DNA]</scope>
    <source>
        <strain evidence="1 2">NCTC11388</strain>
    </source>
</reference>
<accession>A0A380BP04</accession>
<protein>
    <recommendedName>
        <fullName evidence="3">Outer membrane protein beta-barrel domain-containing protein</fullName>
    </recommendedName>
</protein>
<gene>
    <name evidence="1" type="ORF">NCTC11388_01376</name>
</gene>
<dbReference type="AlphaFoldDB" id="A0A380BP04"/>
<sequence>MIKKLSFIIGLVTLPFLVSAQSISLPFSSRYDEDATLLFGIQYSYVNSRYVMGLKKDWSGYPLDYPEGNINEIKDLRSIKSGVGHGMGVGIPIHLRITDNLYTTLSPTFVFINNSSIIYTGTNDDGTTQKSLTRRTRHTTRSEGGTNFNSFEFPLSLKFRSDEKILKNKFNRYRGYMIAGVKWTKWSQLSNDYDALMASNQQSPDPIIIKPDYLSWEAGIGADIFFTHFKVSPEIKFAQSFGNVLDQNHPLAVNNKFMRPLDKTLIRNVYFSLIFQ</sequence>
<evidence type="ECO:0000313" key="2">
    <source>
        <dbReference type="Proteomes" id="UP000254893"/>
    </source>
</evidence>
<dbReference type="Proteomes" id="UP000254893">
    <property type="component" value="Unassembled WGS sequence"/>
</dbReference>